<proteinExistence type="predicted"/>
<dbReference type="InterPro" id="IPR011001">
    <property type="entry name" value="Saposin-like"/>
</dbReference>
<organism evidence="4 5">
    <name type="scientific">Plectus sambesii</name>
    <dbReference type="NCBI Taxonomy" id="2011161"/>
    <lineage>
        <taxon>Eukaryota</taxon>
        <taxon>Metazoa</taxon>
        <taxon>Ecdysozoa</taxon>
        <taxon>Nematoda</taxon>
        <taxon>Chromadorea</taxon>
        <taxon>Plectida</taxon>
        <taxon>Plectina</taxon>
        <taxon>Plectoidea</taxon>
        <taxon>Plectidae</taxon>
        <taxon>Plectus</taxon>
    </lineage>
</organism>
<keyword evidence="4" id="KW-1185">Reference proteome</keyword>
<evidence type="ECO:0000256" key="1">
    <source>
        <dbReference type="ARBA" id="ARBA00023157"/>
    </source>
</evidence>
<evidence type="ECO:0000313" key="4">
    <source>
        <dbReference type="Proteomes" id="UP000887566"/>
    </source>
</evidence>
<evidence type="ECO:0000313" key="5">
    <source>
        <dbReference type="WBParaSite" id="PSAMB.scaffold1839size27401.g15212.t1"/>
    </source>
</evidence>
<dbReference type="AlphaFoldDB" id="A0A914VCZ9"/>
<feature type="signal peptide" evidence="2">
    <location>
        <begin position="1"/>
        <end position="19"/>
    </location>
</feature>
<feature type="domain" description="Saposin B-type" evidence="3">
    <location>
        <begin position="35"/>
        <end position="116"/>
    </location>
</feature>
<sequence length="116" mass="12595">MNKLVIVCFLATLAVFGSAQNPGSTPPPTCTNGGGGDLCHTCEIMVNDIYYDFNYDLSKATDDQLRAEMQMLCKKCFTGFEQTACISLLGANEPRIMQALRNKEDALTVCKQAGVC</sequence>
<dbReference type="Proteomes" id="UP000887566">
    <property type="component" value="Unplaced"/>
</dbReference>
<keyword evidence="1" id="KW-1015">Disulfide bond</keyword>
<accession>A0A914VCZ9</accession>
<evidence type="ECO:0000259" key="3">
    <source>
        <dbReference type="PROSITE" id="PS50015"/>
    </source>
</evidence>
<dbReference type="SMART" id="SM00741">
    <property type="entry name" value="SapB"/>
    <property type="match status" value="1"/>
</dbReference>
<feature type="chain" id="PRO_5037540399" evidence="2">
    <location>
        <begin position="20"/>
        <end position="116"/>
    </location>
</feature>
<dbReference type="PROSITE" id="PS50015">
    <property type="entry name" value="SAP_B"/>
    <property type="match status" value="1"/>
</dbReference>
<reference evidence="5" key="1">
    <citation type="submission" date="2022-11" db="UniProtKB">
        <authorList>
            <consortium name="WormBaseParasite"/>
        </authorList>
    </citation>
    <scope>IDENTIFICATION</scope>
</reference>
<dbReference type="SUPFAM" id="SSF47862">
    <property type="entry name" value="Saposin"/>
    <property type="match status" value="1"/>
</dbReference>
<evidence type="ECO:0000256" key="2">
    <source>
        <dbReference type="SAM" id="SignalP"/>
    </source>
</evidence>
<dbReference type="Gene3D" id="1.10.225.10">
    <property type="entry name" value="Saposin-like"/>
    <property type="match status" value="1"/>
</dbReference>
<keyword evidence="2" id="KW-0732">Signal</keyword>
<dbReference type="InterPro" id="IPR008139">
    <property type="entry name" value="SaposinB_dom"/>
</dbReference>
<protein>
    <submittedName>
        <fullName evidence="5">Saposin B-type domain-containing protein</fullName>
    </submittedName>
</protein>
<name>A0A914VCZ9_9BILA</name>
<dbReference type="WBParaSite" id="PSAMB.scaffold1839size27401.g15212.t1">
    <property type="protein sequence ID" value="PSAMB.scaffold1839size27401.g15212.t1"/>
    <property type="gene ID" value="PSAMB.scaffold1839size27401.g15212"/>
</dbReference>